<evidence type="ECO:0000256" key="2">
    <source>
        <dbReference type="SAM" id="SignalP"/>
    </source>
</evidence>
<proteinExistence type="predicted"/>
<dbReference type="CDD" id="cd21177">
    <property type="entry name" value="LPMO_AA10"/>
    <property type="match status" value="1"/>
</dbReference>
<feature type="signal peptide" evidence="2">
    <location>
        <begin position="1"/>
        <end position="20"/>
    </location>
</feature>
<dbReference type="InterPro" id="IPR004302">
    <property type="entry name" value="Cellulose/chitin-bd_N"/>
</dbReference>
<feature type="chain" id="PRO_5045848889" evidence="2">
    <location>
        <begin position="21"/>
        <end position="252"/>
    </location>
</feature>
<keyword evidence="4" id="KW-0503">Monooxygenase</keyword>
<evidence type="ECO:0000313" key="5">
    <source>
        <dbReference type="Proteomes" id="UP001595699"/>
    </source>
</evidence>
<keyword evidence="1 2" id="KW-0732">Signal</keyword>
<keyword evidence="4" id="KW-0560">Oxidoreductase</keyword>
<dbReference type="PANTHER" id="PTHR34823:SF1">
    <property type="entry name" value="CHITIN-BINDING TYPE-4 DOMAIN-CONTAINING PROTEIN"/>
    <property type="match status" value="1"/>
</dbReference>
<dbReference type="GO" id="GO:0004497">
    <property type="term" value="F:monooxygenase activity"/>
    <property type="evidence" value="ECO:0007669"/>
    <property type="project" value="UniProtKB-KW"/>
</dbReference>
<dbReference type="RefSeq" id="WP_205117790.1">
    <property type="nucleotide sequence ID" value="NZ_JAFBCM010000001.1"/>
</dbReference>
<dbReference type="InterPro" id="IPR051024">
    <property type="entry name" value="GlcNAc_Chitin_IntDeg"/>
</dbReference>
<protein>
    <submittedName>
        <fullName evidence="4">Lytic polysaccharide monooxygenase</fullName>
    </submittedName>
</protein>
<dbReference type="EMBL" id="JBHRZH010000018">
    <property type="protein sequence ID" value="MFC3763435.1"/>
    <property type="molecule type" value="Genomic_DNA"/>
</dbReference>
<evidence type="ECO:0000313" key="4">
    <source>
        <dbReference type="EMBL" id="MFC3763435.1"/>
    </source>
</evidence>
<evidence type="ECO:0000256" key="1">
    <source>
        <dbReference type="ARBA" id="ARBA00022729"/>
    </source>
</evidence>
<dbReference type="Proteomes" id="UP001595699">
    <property type="component" value="Unassembled WGS sequence"/>
</dbReference>
<dbReference type="Gene3D" id="2.70.50.50">
    <property type="entry name" value="chitin-binding protein cbp21"/>
    <property type="match status" value="1"/>
</dbReference>
<accession>A0ABV7YH83</accession>
<comment type="caution">
    <text evidence="4">The sequence shown here is derived from an EMBL/GenBank/DDBJ whole genome shotgun (WGS) entry which is preliminary data.</text>
</comment>
<dbReference type="Pfam" id="PF03067">
    <property type="entry name" value="LPMO_10"/>
    <property type="match status" value="1"/>
</dbReference>
<dbReference type="SUPFAM" id="SSF81296">
    <property type="entry name" value="E set domains"/>
    <property type="match status" value="1"/>
</dbReference>
<feature type="domain" description="Chitin-binding type-4" evidence="3">
    <location>
        <begin position="27"/>
        <end position="206"/>
    </location>
</feature>
<dbReference type="PANTHER" id="PTHR34823">
    <property type="entry name" value="GLCNAC-BINDING PROTEIN A"/>
    <property type="match status" value="1"/>
</dbReference>
<reference evidence="5" key="1">
    <citation type="journal article" date="2019" name="Int. J. Syst. Evol. Microbiol.">
        <title>The Global Catalogue of Microorganisms (GCM) 10K type strain sequencing project: providing services to taxonomists for standard genome sequencing and annotation.</title>
        <authorList>
            <consortium name="The Broad Institute Genomics Platform"/>
            <consortium name="The Broad Institute Genome Sequencing Center for Infectious Disease"/>
            <person name="Wu L."/>
            <person name="Ma J."/>
        </authorList>
    </citation>
    <scope>NUCLEOTIDE SEQUENCE [LARGE SCALE GENOMIC DNA]</scope>
    <source>
        <strain evidence="5">CGMCC 4.7241</strain>
    </source>
</reference>
<evidence type="ECO:0000259" key="3">
    <source>
        <dbReference type="Pfam" id="PF03067"/>
    </source>
</evidence>
<name>A0ABV7YH83_9ACTN</name>
<dbReference type="InterPro" id="IPR014756">
    <property type="entry name" value="Ig_E-set"/>
</dbReference>
<keyword evidence="5" id="KW-1185">Reference proteome</keyword>
<organism evidence="4 5">
    <name type="scientific">Tenggerimyces flavus</name>
    <dbReference type="NCBI Taxonomy" id="1708749"/>
    <lineage>
        <taxon>Bacteria</taxon>
        <taxon>Bacillati</taxon>
        <taxon>Actinomycetota</taxon>
        <taxon>Actinomycetes</taxon>
        <taxon>Propionibacteriales</taxon>
        <taxon>Nocardioidaceae</taxon>
        <taxon>Tenggerimyces</taxon>
    </lineage>
</organism>
<sequence>MNRSLQLLAAGVLVGTMVMAATPAYAHGSMENPISRTYQCRFNDNVENPTTPACQAAKALGGTQPVYDWNEVNIANAAGNHRAIIPDGKLCSAGRDKYKGFDLPRSDWQATSLTSGAQTTFTFHATAPHRGSWELYVTRDGYNPNQPLNWSSLESTPFFRVDEPPVSNNRYTFNVQLPSGKSGRHLIYLIWQRNDSPEAFYSCSDVVFGGGSPNSALTGTNWAPMVELVASLKGVGTPTYVRDAVQESHHNH</sequence>
<gene>
    <name evidence="4" type="ORF">ACFOUW_21535</name>
</gene>